<dbReference type="InterPro" id="IPR001368">
    <property type="entry name" value="TNFR/NGFR_Cys_rich_reg"/>
</dbReference>
<evidence type="ECO:0000313" key="12">
    <source>
        <dbReference type="EMBL" id="CAH1240350.1"/>
    </source>
</evidence>
<accession>A0A8J9YN90</accession>
<dbReference type="AlphaFoldDB" id="A0A8J9YN90"/>
<keyword evidence="3" id="KW-0053">Apoptosis</keyword>
<evidence type="ECO:0000256" key="10">
    <source>
        <dbReference type="SAM" id="SignalP"/>
    </source>
</evidence>
<name>A0A8J9YN90_BRALA</name>
<gene>
    <name evidence="12" type="primary">TNFRSF11B</name>
    <name evidence="12" type="ORF">BLAG_LOCUS4334</name>
</gene>
<sequence>MMSKAFLLLFVSALVIGIKAASQYKRPEKWRHIDPLSGNILFCDWCEPWFYMNRVCTEKTPTECLSCPWDEYTEHFNREYEHGRRCSDCRRENEHVKIECSATNNRICQCDDGYYRLFEFCLLHKKCPIGHGVTKKGTPEKDTKCSRCKTGTFSSTMSATEPCRSHTNCSVWDECVVRRGNRRIDSLCGTCVTNGTVANASNTNATKTVDNATITTGNGTTKNNVSVGIIQPKFSNPGLFALFVLIAIPIGLILYLLVAITKKDTPLPCRVRTSSSSRNTAPESEVANPLSRRHPLTNCADQQTAEDAGAERSRLLLRGTAGARYRVSATDSVEDRETTQPISLSEEVLAERLTEVHAWHISGDIGELWRQLAREQLGFSNGNCDGFNYDYQLNGQKEIVYQMLRGYIRQDESHPPTVGDLCDALENVGLRQVAVKLLTFARNGQNPSS</sequence>
<dbReference type="InterPro" id="IPR000488">
    <property type="entry name" value="Death_dom"/>
</dbReference>
<evidence type="ECO:0000256" key="4">
    <source>
        <dbReference type="ARBA" id="ARBA00022729"/>
    </source>
</evidence>
<reference evidence="12" key="1">
    <citation type="submission" date="2022-01" db="EMBL/GenBank/DDBJ databases">
        <authorList>
            <person name="Braso-Vives M."/>
        </authorList>
    </citation>
    <scope>NUCLEOTIDE SEQUENCE</scope>
</reference>
<evidence type="ECO:0000256" key="3">
    <source>
        <dbReference type="ARBA" id="ARBA00022703"/>
    </source>
</evidence>
<keyword evidence="9" id="KW-1133">Transmembrane helix</keyword>
<dbReference type="EMBL" id="OV696696">
    <property type="protein sequence ID" value="CAH1240350.1"/>
    <property type="molecule type" value="Genomic_DNA"/>
</dbReference>
<feature type="domain" description="TNFR-Cys" evidence="11">
    <location>
        <begin position="148"/>
        <end position="188"/>
    </location>
</feature>
<evidence type="ECO:0000313" key="13">
    <source>
        <dbReference type="Proteomes" id="UP000838412"/>
    </source>
</evidence>
<organism evidence="12 13">
    <name type="scientific">Branchiostoma lanceolatum</name>
    <name type="common">Common lancelet</name>
    <name type="synonym">Amphioxus lanceolatum</name>
    <dbReference type="NCBI Taxonomy" id="7740"/>
    <lineage>
        <taxon>Eukaryota</taxon>
        <taxon>Metazoa</taxon>
        <taxon>Chordata</taxon>
        <taxon>Cephalochordata</taxon>
        <taxon>Leptocardii</taxon>
        <taxon>Amphioxiformes</taxon>
        <taxon>Branchiostomatidae</taxon>
        <taxon>Branchiostoma</taxon>
    </lineage>
</organism>
<dbReference type="Proteomes" id="UP000838412">
    <property type="component" value="Chromosome 11"/>
</dbReference>
<dbReference type="Pfam" id="PF00531">
    <property type="entry name" value="Death"/>
    <property type="match status" value="1"/>
</dbReference>
<dbReference type="InterPro" id="IPR011029">
    <property type="entry name" value="DEATH-like_dom_sf"/>
</dbReference>
<evidence type="ECO:0000256" key="7">
    <source>
        <dbReference type="ARBA" id="ARBA00023180"/>
    </source>
</evidence>
<dbReference type="SMART" id="SM00208">
    <property type="entry name" value="TNFR"/>
    <property type="match status" value="3"/>
</dbReference>
<dbReference type="GO" id="GO:0005576">
    <property type="term" value="C:extracellular region"/>
    <property type="evidence" value="ECO:0007669"/>
    <property type="project" value="UniProtKB-SubCell"/>
</dbReference>
<keyword evidence="7" id="KW-0325">Glycoprotein</keyword>
<dbReference type="InterPro" id="IPR052459">
    <property type="entry name" value="TNFRSF_decoy_receptor"/>
</dbReference>
<keyword evidence="6" id="KW-1015">Disulfide bond</keyword>
<dbReference type="SUPFAM" id="SSF57586">
    <property type="entry name" value="TNF receptor-like"/>
    <property type="match status" value="2"/>
</dbReference>
<evidence type="ECO:0000256" key="2">
    <source>
        <dbReference type="ARBA" id="ARBA00022525"/>
    </source>
</evidence>
<dbReference type="Gene3D" id="1.10.533.10">
    <property type="entry name" value="Death Domain, Fas"/>
    <property type="match status" value="1"/>
</dbReference>
<dbReference type="Gene3D" id="2.10.50.10">
    <property type="entry name" value="Tumor Necrosis Factor Receptor, subunit A, domain 2"/>
    <property type="match status" value="3"/>
</dbReference>
<feature type="transmembrane region" description="Helical" evidence="9">
    <location>
        <begin position="239"/>
        <end position="260"/>
    </location>
</feature>
<keyword evidence="9" id="KW-0812">Transmembrane</keyword>
<dbReference type="OrthoDB" id="9990004at2759"/>
<evidence type="ECO:0000259" key="11">
    <source>
        <dbReference type="SMART" id="SM00208"/>
    </source>
</evidence>
<feature type="region of interest" description="Disordered" evidence="8">
    <location>
        <begin position="269"/>
        <end position="295"/>
    </location>
</feature>
<feature type="compositionally biased region" description="Polar residues" evidence="8">
    <location>
        <begin position="272"/>
        <end position="282"/>
    </location>
</feature>
<comment type="subcellular location">
    <subcellularLocation>
        <location evidence="1">Secreted</location>
    </subcellularLocation>
</comment>
<keyword evidence="5" id="KW-0677">Repeat</keyword>
<feature type="domain" description="TNFR-Cys" evidence="11">
    <location>
        <begin position="67"/>
        <end position="108"/>
    </location>
</feature>
<evidence type="ECO:0000256" key="1">
    <source>
        <dbReference type="ARBA" id="ARBA00004613"/>
    </source>
</evidence>
<evidence type="ECO:0000256" key="6">
    <source>
        <dbReference type="ARBA" id="ARBA00023157"/>
    </source>
</evidence>
<dbReference type="PANTHER" id="PTHR23097">
    <property type="entry name" value="TUMOR NECROSIS FACTOR RECEPTOR SUPERFAMILY MEMBER"/>
    <property type="match status" value="1"/>
</dbReference>
<keyword evidence="9" id="KW-0472">Membrane</keyword>
<evidence type="ECO:0000256" key="9">
    <source>
        <dbReference type="SAM" id="Phobius"/>
    </source>
</evidence>
<evidence type="ECO:0000256" key="5">
    <source>
        <dbReference type="ARBA" id="ARBA00022737"/>
    </source>
</evidence>
<dbReference type="PANTHER" id="PTHR23097:SF181">
    <property type="entry name" value="CASPASE-8-LIKE"/>
    <property type="match status" value="1"/>
</dbReference>
<protein>
    <submittedName>
        <fullName evidence="12">TNFRSF11B protein</fullName>
    </submittedName>
</protein>
<dbReference type="CDD" id="cd01670">
    <property type="entry name" value="Death"/>
    <property type="match status" value="1"/>
</dbReference>
<dbReference type="SUPFAM" id="SSF47986">
    <property type="entry name" value="DEATH domain"/>
    <property type="match status" value="1"/>
</dbReference>
<dbReference type="GO" id="GO:0007165">
    <property type="term" value="P:signal transduction"/>
    <property type="evidence" value="ECO:0007669"/>
    <property type="project" value="InterPro"/>
</dbReference>
<proteinExistence type="predicted"/>
<keyword evidence="13" id="KW-1185">Reference proteome</keyword>
<dbReference type="GO" id="GO:0006915">
    <property type="term" value="P:apoptotic process"/>
    <property type="evidence" value="ECO:0007669"/>
    <property type="project" value="UniProtKB-KW"/>
</dbReference>
<feature type="chain" id="PRO_5035446947" evidence="10">
    <location>
        <begin position="21"/>
        <end position="449"/>
    </location>
</feature>
<keyword evidence="4 10" id="KW-0732">Signal</keyword>
<dbReference type="Pfam" id="PF00020">
    <property type="entry name" value="TNFR_c6"/>
    <property type="match status" value="2"/>
</dbReference>
<feature type="domain" description="TNFR-Cys" evidence="11">
    <location>
        <begin position="110"/>
        <end position="145"/>
    </location>
</feature>
<evidence type="ECO:0000256" key="8">
    <source>
        <dbReference type="SAM" id="MobiDB-lite"/>
    </source>
</evidence>
<feature type="signal peptide" evidence="10">
    <location>
        <begin position="1"/>
        <end position="20"/>
    </location>
</feature>
<keyword evidence="2" id="KW-0964">Secreted</keyword>